<dbReference type="FunFam" id="1.20.1250.20:FF:001292">
    <property type="entry name" value="Os01g0960900 protein"/>
    <property type="match status" value="1"/>
</dbReference>
<comment type="subcellular location">
    <subcellularLocation>
        <location evidence="1">Membrane</location>
        <topology evidence="1">Multi-pass membrane protein</topology>
    </subcellularLocation>
    <subcellularLocation>
        <location evidence="2">Mitochondrion inner membrane</location>
        <topology evidence="2">Peripheral membrane protein</topology>
    </subcellularLocation>
</comment>
<feature type="transmembrane region" description="Helical" evidence="14">
    <location>
        <begin position="370"/>
        <end position="389"/>
    </location>
</feature>
<evidence type="ECO:0000313" key="15">
    <source>
        <dbReference type="EnsemblPlants" id="ORUFI01G48100.1"/>
    </source>
</evidence>
<reference evidence="15" key="2">
    <citation type="submission" date="2015-06" db="UniProtKB">
        <authorList>
            <consortium name="EnsemblPlants"/>
        </authorList>
    </citation>
    <scope>IDENTIFICATION</scope>
</reference>
<evidence type="ECO:0000256" key="6">
    <source>
        <dbReference type="ARBA" id="ARBA00022692"/>
    </source>
</evidence>
<evidence type="ECO:0000256" key="8">
    <source>
        <dbReference type="ARBA" id="ARBA00022927"/>
    </source>
</evidence>
<dbReference type="InterPro" id="IPR036259">
    <property type="entry name" value="MFS_trans_sf"/>
</dbReference>
<feature type="transmembrane region" description="Helical" evidence="14">
    <location>
        <begin position="328"/>
        <end position="350"/>
    </location>
</feature>
<dbReference type="GO" id="GO:0015031">
    <property type="term" value="P:protein transport"/>
    <property type="evidence" value="ECO:0007669"/>
    <property type="project" value="UniProtKB-KW"/>
</dbReference>
<keyword evidence="8" id="KW-0653">Protein transport</keyword>
<dbReference type="eggNOG" id="KOG3442">
    <property type="taxonomic scope" value="Eukaryota"/>
</dbReference>
<dbReference type="InterPro" id="IPR036869">
    <property type="entry name" value="J_dom_sf"/>
</dbReference>
<dbReference type="Pfam" id="PF00854">
    <property type="entry name" value="PTR2"/>
    <property type="match status" value="1"/>
</dbReference>
<comment type="similarity">
    <text evidence="4">Belongs to the TIM16/PAM16 family.</text>
</comment>
<comment type="similarity">
    <text evidence="3">Belongs to the major facilitator superfamily. Proton-dependent oligopeptide transporter (POT/PTR) (TC 2.A.17) family.</text>
</comment>
<evidence type="ECO:0000256" key="3">
    <source>
        <dbReference type="ARBA" id="ARBA00005982"/>
    </source>
</evidence>
<evidence type="ECO:0000256" key="10">
    <source>
        <dbReference type="ARBA" id="ARBA00023010"/>
    </source>
</evidence>
<dbReference type="GO" id="GO:0005743">
    <property type="term" value="C:mitochondrial inner membrane"/>
    <property type="evidence" value="ECO:0007669"/>
    <property type="project" value="UniProtKB-SubCell"/>
</dbReference>
<name>A0A0E0N7W7_ORYRU</name>
<evidence type="ECO:0000256" key="1">
    <source>
        <dbReference type="ARBA" id="ARBA00004141"/>
    </source>
</evidence>
<keyword evidence="16" id="KW-1185">Reference proteome</keyword>
<feature type="transmembrane region" description="Helical" evidence="14">
    <location>
        <begin position="143"/>
        <end position="164"/>
    </location>
</feature>
<dbReference type="PANTHER" id="PTHR11654">
    <property type="entry name" value="OLIGOPEPTIDE TRANSPORTER-RELATED"/>
    <property type="match status" value="1"/>
</dbReference>
<dbReference type="AlphaFoldDB" id="A0A0E0N7W7"/>
<reference evidence="16" key="1">
    <citation type="submission" date="2013-06" db="EMBL/GenBank/DDBJ databases">
        <authorList>
            <person name="Zhao Q."/>
        </authorList>
    </citation>
    <scope>NUCLEOTIDE SEQUENCE</scope>
    <source>
        <strain evidence="16">cv. W1943</strain>
    </source>
</reference>
<feature type="transmembrane region" description="Helical" evidence="14">
    <location>
        <begin position="170"/>
        <end position="191"/>
    </location>
</feature>
<feature type="transmembrane region" description="Helical" evidence="14">
    <location>
        <begin position="489"/>
        <end position="507"/>
    </location>
</feature>
<evidence type="ECO:0000256" key="5">
    <source>
        <dbReference type="ARBA" id="ARBA00022448"/>
    </source>
</evidence>
<dbReference type="EnsemblPlants" id="ORUFI01G48100.1">
    <property type="protein sequence ID" value="ORUFI01G48100.1"/>
    <property type="gene ID" value="ORUFI01G48100"/>
</dbReference>
<evidence type="ECO:0000256" key="7">
    <source>
        <dbReference type="ARBA" id="ARBA00022792"/>
    </source>
</evidence>
<feature type="region of interest" description="Disordered" evidence="13">
    <location>
        <begin position="545"/>
        <end position="618"/>
    </location>
</feature>
<feature type="transmembrane region" description="Helical" evidence="14">
    <location>
        <begin position="401"/>
        <end position="421"/>
    </location>
</feature>
<evidence type="ECO:0008006" key="17">
    <source>
        <dbReference type="Google" id="ProtNLM"/>
    </source>
</evidence>
<keyword evidence="7" id="KW-0999">Mitochondrion inner membrane</keyword>
<evidence type="ECO:0000256" key="14">
    <source>
        <dbReference type="SAM" id="Phobius"/>
    </source>
</evidence>
<keyword evidence="11" id="KW-0496">Mitochondrion</keyword>
<evidence type="ECO:0000256" key="11">
    <source>
        <dbReference type="ARBA" id="ARBA00023128"/>
    </source>
</evidence>
<keyword evidence="12 14" id="KW-0472">Membrane</keyword>
<organism evidence="15 16">
    <name type="scientific">Oryza rufipogon</name>
    <name type="common">Brownbeard rice</name>
    <name type="synonym">Asian wild rice</name>
    <dbReference type="NCBI Taxonomy" id="4529"/>
    <lineage>
        <taxon>Eukaryota</taxon>
        <taxon>Viridiplantae</taxon>
        <taxon>Streptophyta</taxon>
        <taxon>Embryophyta</taxon>
        <taxon>Tracheophyta</taxon>
        <taxon>Spermatophyta</taxon>
        <taxon>Magnoliopsida</taxon>
        <taxon>Liliopsida</taxon>
        <taxon>Poales</taxon>
        <taxon>Poaceae</taxon>
        <taxon>BOP clade</taxon>
        <taxon>Oryzoideae</taxon>
        <taxon>Oryzeae</taxon>
        <taxon>Oryzinae</taxon>
        <taxon>Oryza</taxon>
    </lineage>
</organism>
<dbReference type="Pfam" id="PF03656">
    <property type="entry name" value="Pam16"/>
    <property type="match status" value="1"/>
</dbReference>
<accession>A0A0E0N7W7</accession>
<evidence type="ECO:0000256" key="13">
    <source>
        <dbReference type="SAM" id="MobiDB-lite"/>
    </source>
</evidence>
<dbReference type="Gramene" id="ORUFI01G48100.1">
    <property type="protein sequence ID" value="ORUFI01G48100.1"/>
    <property type="gene ID" value="ORUFI01G48100"/>
</dbReference>
<dbReference type="GO" id="GO:0031348">
    <property type="term" value="P:negative regulation of defense response"/>
    <property type="evidence" value="ECO:0007669"/>
    <property type="project" value="UniProtKB-ARBA"/>
</dbReference>
<evidence type="ECO:0000313" key="16">
    <source>
        <dbReference type="Proteomes" id="UP000008022"/>
    </source>
</evidence>
<feature type="compositionally biased region" description="Low complexity" evidence="13">
    <location>
        <begin position="590"/>
        <end position="606"/>
    </location>
</feature>
<dbReference type="Gene3D" id="1.20.1250.20">
    <property type="entry name" value="MFS general substrate transporter like domains"/>
    <property type="match status" value="1"/>
</dbReference>
<protein>
    <recommendedName>
        <fullName evidence="17">J domain-containing protein</fullName>
    </recommendedName>
</protein>
<evidence type="ECO:0000256" key="4">
    <source>
        <dbReference type="ARBA" id="ARBA00008817"/>
    </source>
</evidence>
<sequence>MAMSATSSNLIVYLVHKYNVKAIHAAQISNVVRGCMQLAPVLAAALSDAFFGPYPIASFVLFTLTAALPSLLPPPCQRGAGGGGATATSCEPPNAAQSAVLYAALCLLAAGNGGTRYNMAALGADQFAGEGQPRRRRQGGGFFSCYFAFLYASYATGDTVLVYVQDGVSWALGFGVCVATTGLALAALLLGSRHYRRPVPKGSPFTAMARVAVAAARKATVDLGSRVQYYHGCNRDDAVPRADQAPSDRFRFLNRAAMVVAGETREEDGSVAKPWRLCTVQQVEDVKSVVRVLPLWSSGILVSVTVNAQVSLTVLQALTMDRAVGPRFAVPAASITVTVLAAFVLAAALFDRVAAPLCAAAGKLAITPLRRVGLGHALNVASMAVAALVERRRIGAARGRAAAAAAVVPMSVLWLVPQLALTGAEEALHLPGNTALFYGELPASLRGTATAMPPLFIAAGSYLSAAAVDAVKRGTTWLPDDLNASRLDCVYWTLAVLAAVNLGYFLLCATTYKYNNYGGDDGNVKAQTQTDDCGFHYPLVFRASQDESESTKPNPSAPPPRNPDSQSQARHKHQATAASASAAERERGPASDSPPSSPASAGATPPARSPLPATPRPLGFAALTASSHVEVTPRVPSPPPLPPAKEEEDTARWLLANLLVIGGTVLGRAAVQAYRQAIVNANKTGAAQEAINGIRRASKAMTEQEARQILGISEKSTWEEIVQKYDTMFERNAKNGSFYLQSKVHRAKECLEAVYQKPDVPS</sequence>
<dbReference type="Proteomes" id="UP000008022">
    <property type="component" value="Unassembled WGS sequence"/>
</dbReference>
<keyword evidence="9 14" id="KW-1133">Transmembrane helix</keyword>
<dbReference type="InterPro" id="IPR000109">
    <property type="entry name" value="POT_fam"/>
</dbReference>
<dbReference type="GO" id="GO:0022857">
    <property type="term" value="F:transmembrane transporter activity"/>
    <property type="evidence" value="ECO:0007669"/>
    <property type="project" value="InterPro"/>
</dbReference>
<dbReference type="FunFam" id="1.10.287.110:FF:000006">
    <property type="entry name" value="Import inner membrane translocase subunit TIM16"/>
    <property type="match status" value="1"/>
</dbReference>
<dbReference type="eggNOG" id="KOG1237">
    <property type="taxonomic scope" value="Eukaryota"/>
</dbReference>
<proteinExistence type="inferred from homology"/>
<dbReference type="HOGENOM" id="CLU_009313_4_2_1"/>
<keyword evidence="5" id="KW-0813">Transport</keyword>
<keyword evidence="6 14" id="KW-0812">Transmembrane</keyword>
<dbReference type="Gene3D" id="1.10.287.110">
    <property type="entry name" value="DnaJ domain"/>
    <property type="match status" value="1"/>
</dbReference>
<evidence type="ECO:0000256" key="12">
    <source>
        <dbReference type="ARBA" id="ARBA00023136"/>
    </source>
</evidence>
<evidence type="ECO:0000256" key="9">
    <source>
        <dbReference type="ARBA" id="ARBA00022989"/>
    </source>
</evidence>
<evidence type="ECO:0000256" key="2">
    <source>
        <dbReference type="ARBA" id="ARBA00004637"/>
    </source>
</evidence>
<dbReference type="OMA" id="LAMNRHI"/>
<feature type="transmembrane region" description="Helical" evidence="14">
    <location>
        <begin position="451"/>
        <end position="468"/>
    </location>
</feature>
<keyword evidence="10" id="KW-0811">Translocation</keyword>